<organism evidence="3 4">
    <name type="scientific">Sesamum angolense</name>
    <dbReference type="NCBI Taxonomy" id="2727404"/>
    <lineage>
        <taxon>Eukaryota</taxon>
        <taxon>Viridiplantae</taxon>
        <taxon>Streptophyta</taxon>
        <taxon>Embryophyta</taxon>
        <taxon>Tracheophyta</taxon>
        <taxon>Spermatophyta</taxon>
        <taxon>Magnoliopsida</taxon>
        <taxon>eudicotyledons</taxon>
        <taxon>Gunneridae</taxon>
        <taxon>Pentapetalae</taxon>
        <taxon>asterids</taxon>
        <taxon>lamiids</taxon>
        <taxon>Lamiales</taxon>
        <taxon>Pedaliaceae</taxon>
        <taxon>Sesamum</taxon>
    </lineage>
</organism>
<evidence type="ECO:0000313" key="3">
    <source>
        <dbReference type="EMBL" id="KAK4400669.1"/>
    </source>
</evidence>
<accession>A0AAE2BWV7</accession>
<proteinExistence type="predicted"/>
<evidence type="ECO:0000259" key="2">
    <source>
        <dbReference type="Pfam" id="PF14244"/>
    </source>
</evidence>
<evidence type="ECO:0000256" key="1">
    <source>
        <dbReference type="SAM" id="MobiDB-lite"/>
    </source>
</evidence>
<keyword evidence="4" id="KW-1185">Reference proteome</keyword>
<evidence type="ECO:0000313" key="4">
    <source>
        <dbReference type="Proteomes" id="UP001289374"/>
    </source>
</evidence>
<feature type="domain" description="Retrotransposon Copia-like N-terminal" evidence="2">
    <location>
        <begin position="26"/>
        <end position="69"/>
    </location>
</feature>
<comment type="caution">
    <text evidence="3">The sequence shown here is derived from an EMBL/GenBank/DDBJ whole genome shotgun (WGS) entry which is preliminary data.</text>
</comment>
<dbReference type="Pfam" id="PF14244">
    <property type="entry name" value="Retrotran_gag_3"/>
    <property type="match status" value="1"/>
</dbReference>
<name>A0AAE2BWV7_9LAMI</name>
<dbReference type="AlphaFoldDB" id="A0AAE2BWV7"/>
<sequence>MAETQATIVSNNRTRTDLESSPSIKNSGLTLVLAPLTGDNYLVRSRAMRFALGAKKKLSFIDGTSVRPADNSEELDEWIRIGCMIITWILNLVSKEIVDAFIYATSAGPCGWSLRRGMAAVTDQ</sequence>
<gene>
    <name evidence="3" type="ORF">Sango_1173000</name>
</gene>
<dbReference type="PANTHER" id="PTHR37610:SF40">
    <property type="entry name" value="OS01G0909600 PROTEIN"/>
    <property type="match status" value="1"/>
</dbReference>
<reference evidence="3" key="2">
    <citation type="journal article" date="2024" name="Plant">
        <title>Genomic evolution and insights into agronomic trait innovations of Sesamum species.</title>
        <authorList>
            <person name="Miao H."/>
            <person name="Wang L."/>
            <person name="Qu L."/>
            <person name="Liu H."/>
            <person name="Sun Y."/>
            <person name="Le M."/>
            <person name="Wang Q."/>
            <person name="Wei S."/>
            <person name="Zheng Y."/>
            <person name="Lin W."/>
            <person name="Duan Y."/>
            <person name="Cao H."/>
            <person name="Xiong S."/>
            <person name="Wang X."/>
            <person name="Wei L."/>
            <person name="Li C."/>
            <person name="Ma Q."/>
            <person name="Ju M."/>
            <person name="Zhao R."/>
            <person name="Li G."/>
            <person name="Mu C."/>
            <person name="Tian Q."/>
            <person name="Mei H."/>
            <person name="Zhang T."/>
            <person name="Gao T."/>
            <person name="Zhang H."/>
        </authorList>
    </citation>
    <scope>NUCLEOTIDE SEQUENCE</scope>
    <source>
        <strain evidence="3">K16</strain>
    </source>
</reference>
<dbReference type="Proteomes" id="UP001289374">
    <property type="component" value="Unassembled WGS sequence"/>
</dbReference>
<dbReference type="PANTHER" id="PTHR37610">
    <property type="entry name" value="CCHC-TYPE DOMAIN-CONTAINING PROTEIN"/>
    <property type="match status" value="1"/>
</dbReference>
<dbReference type="InterPro" id="IPR029472">
    <property type="entry name" value="Copia-like_N"/>
</dbReference>
<feature type="region of interest" description="Disordered" evidence="1">
    <location>
        <begin position="1"/>
        <end position="21"/>
    </location>
</feature>
<reference evidence="3" key="1">
    <citation type="submission" date="2020-06" db="EMBL/GenBank/DDBJ databases">
        <authorList>
            <person name="Li T."/>
            <person name="Hu X."/>
            <person name="Zhang T."/>
            <person name="Song X."/>
            <person name="Zhang H."/>
            <person name="Dai N."/>
            <person name="Sheng W."/>
            <person name="Hou X."/>
            <person name="Wei L."/>
        </authorList>
    </citation>
    <scope>NUCLEOTIDE SEQUENCE</scope>
    <source>
        <strain evidence="3">K16</strain>
        <tissue evidence="3">Leaf</tissue>
    </source>
</reference>
<protein>
    <recommendedName>
        <fullName evidence="2">Retrotransposon Copia-like N-terminal domain-containing protein</fullName>
    </recommendedName>
</protein>
<dbReference type="EMBL" id="JACGWL010000006">
    <property type="protein sequence ID" value="KAK4400669.1"/>
    <property type="molecule type" value="Genomic_DNA"/>
</dbReference>